<protein>
    <recommendedName>
        <fullName evidence="4">Lipoprotein</fullName>
    </recommendedName>
</protein>
<dbReference type="OrthoDB" id="332185at2"/>
<gene>
    <name evidence="2" type="ORF">EHS11_00520</name>
</gene>
<evidence type="ECO:0000256" key="1">
    <source>
        <dbReference type="SAM" id="SignalP"/>
    </source>
</evidence>
<dbReference type="EMBL" id="RQHV01000002">
    <property type="protein sequence ID" value="TGN14513.1"/>
    <property type="molecule type" value="Genomic_DNA"/>
</dbReference>
<dbReference type="Proteomes" id="UP000298264">
    <property type="component" value="Unassembled WGS sequence"/>
</dbReference>
<evidence type="ECO:0008006" key="4">
    <source>
        <dbReference type="Google" id="ProtNLM"/>
    </source>
</evidence>
<name>A0A4R9LST1_9LEPT</name>
<dbReference type="AlphaFoldDB" id="A0A4R9LST1"/>
<feature type="chain" id="PRO_5020887710" description="Lipoprotein" evidence="1">
    <location>
        <begin position="27"/>
        <end position="140"/>
    </location>
</feature>
<proteinExistence type="predicted"/>
<feature type="signal peptide" evidence="1">
    <location>
        <begin position="1"/>
        <end position="26"/>
    </location>
</feature>
<dbReference type="RefSeq" id="WP_135762468.1">
    <property type="nucleotide sequence ID" value="NZ_RQHV01000002.1"/>
</dbReference>
<evidence type="ECO:0000313" key="2">
    <source>
        <dbReference type="EMBL" id="TGN14513.1"/>
    </source>
</evidence>
<keyword evidence="1" id="KW-0732">Signal</keyword>
<accession>A0A4R9LST1</accession>
<evidence type="ECO:0000313" key="3">
    <source>
        <dbReference type="Proteomes" id="UP000298264"/>
    </source>
</evidence>
<reference evidence="2" key="1">
    <citation type="journal article" date="2019" name="PLoS Negl. Trop. Dis.">
        <title>Revisiting the worldwide diversity of Leptospira species in the environment.</title>
        <authorList>
            <person name="Vincent A.T."/>
            <person name="Schiettekatte O."/>
            <person name="Bourhy P."/>
            <person name="Veyrier F.J."/>
            <person name="Picardeau M."/>
        </authorList>
    </citation>
    <scope>NUCLEOTIDE SEQUENCE [LARGE SCALE GENOMIC DNA]</scope>
    <source>
        <strain evidence="2">201400974</strain>
    </source>
</reference>
<keyword evidence="3" id="KW-1185">Reference proteome</keyword>
<dbReference type="PROSITE" id="PS51257">
    <property type="entry name" value="PROKAR_LIPOPROTEIN"/>
    <property type="match status" value="1"/>
</dbReference>
<organism evidence="2 3">
    <name type="scientific">Leptospira ilyithenensis</name>
    <dbReference type="NCBI Taxonomy" id="2484901"/>
    <lineage>
        <taxon>Bacteria</taxon>
        <taxon>Pseudomonadati</taxon>
        <taxon>Spirochaetota</taxon>
        <taxon>Spirochaetia</taxon>
        <taxon>Leptospirales</taxon>
        <taxon>Leptospiraceae</taxon>
        <taxon>Leptospira</taxon>
    </lineage>
</organism>
<sequence length="140" mass="16145">MRKHRSKSLALVLCFAFLLFLGCKTAVLDLCPGDFSFYKTKVESTTSHLPKCHQTAPGHEKKASKEDCDCPLAFQELRNSEPSFSLEKLPIQRIKIFFSFYQADESLNPLFPFSHDFFSKHSIRYFSSTDHFLDSVRLII</sequence>
<comment type="caution">
    <text evidence="2">The sequence shown here is derived from an EMBL/GenBank/DDBJ whole genome shotgun (WGS) entry which is preliminary data.</text>
</comment>